<evidence type="ECO:0000256" key="6">
    <source>
        <dbReference type="ARBA" id="ARBA00023055"/>
    </source>
</evidence>
<feature type="compositionally biased region" description="Polar residues" evidence="9">
    <location>
        <begin position="561"/>
        <end position="591"/>
    </location>
</feature>
<dbReference type="AlphaFoldDB" id="A0AAF0DZH3"/>
<evidence type="ECO:0000256" key="3">
    <source>
        <dbReference type="ARBA" id="ARBA00022692"/>
    </source>
</evidence>
<proteinExistence type="predicted"/>
<keyword evidence="8 10" id="KW-0472">Membrane</keyword>
<evidence type="ECO:0000256" key="8">
    <source>
        <dbReference type="ARBA" id="ARBA00023136"/>
    </source>
</evidence>
<feature type="compositionally biased region" description="Basic and acidic residues" evidence="9">
    <location>
        <begin position="170"/>
        <end position="179"/>
    </location>
</feature>
<accession>A0AAF0DZH3</accession>
<evidence type="ECO:0000256" key="5">
    <source>
        <dbReference type="ARBA" id="ARBA00022989"/>
    </source>
</evidence>
<evidence type="ECO:0000313" key="12">
    <source>
        <dbReference type="EMBL" id="WFD02829.1"/>
    </source>
</evidence>
<name>A0AAF0DZH3_9BASI</name>
<reference evidence="12" key="1">
    <citation type="submission" date="2023-03" db="EMBL/GenBank/DDBJ databases">
        <title>Mating type loci evolution in Malassezia.</title>
        <authorList>
            <person name="Coelho M.A."/>
        </authorList>
    </citation>
    <scope>NUCLEOTIDE SEQUENCE</scope>
    <source>
        <strain evidence="12">CBS 7876</strain>
    </source>
</reference>
<evidence type="ECO:0000256" key="7">
    <source>
        <dbReference type="ARBA" id="ARBA00023121"/>
    </source>
</evidence>
<dbReference type="PANTHER" id="PTHR13466:SF19">
    <property type="entry name" value="NUCLEUS-VACUOLE JUNCTION PROTEIN 2"/>
    <property type="match status" value="1"/>
</dbReference>
<dbReference type="GO" id="GO:0032865">
    <property type="term" value="C:ERMES complex"/>
    <property type="evidence" value="ECO:0007669"/>
    <property type="project" value="TreeGrafter"/>
</dbReference>
<dbReference type="GO" id="GO:0008289">
    <property type="term" value="F:lipid binding"/>
    <property type="evidence" value="ECO:0007669"/>
    <property type="project" value="UniProtKB-KW"/>
</dbReference>
<dbReference type="GO" id="GO:1990456">
    <property type="term" value="P:mitochondrion-endoplasmic reticulum membrane tethering"/>
    <property type="evidence" value="ECO:0007669"/>
    <property type="project" value="TreeGrafter"/>
</dbReference>
<dbReference type="PROSITE" id="PS51847">
    <property type="entry name" value="SMP"/>
    <property type="match status" value="1"/>
</dbReference>
<evidence type="ECO:0000313" key="13">
    <source>
        <dbReference type="Proteomes" id="UP001214603"/>
    </source>
</evidence>
<keyword evidence="7" id="KW-0446">Lipid-binding</keyword>
<evidence type="ECO:0000256" key="9">
    <source>
        <dbReference type="SAM" id="MobiDB-lite"/>
    </source>
</evidence>
<dbReference type="PANTHER" id="PTHR13466">
    <property type="entry name" value="TEX2 PROTEIN-RELATED"/>
    <property type="match status" value="1"/>
</dbReference>
<gene>
    <name evidence="12" type="ORF">MOBT1_001514</name>
</gene>
<keyword evidence="4" id="KW-0256">Endoplasmic reticulum</keyword>
<evidence type="ECO:0000259" key="11">
    <source>
        <dbReference type="PROSITE" id="PS51847"/>
    </source>
</evidence>
<organism evidence="12 13">
    <name type="scientific">Malassezia obtusa</name>
    <dbReference type="NCBI Taxonomy" id="76774"/>
    <lineage>
        <taxon>Eukaryota</taxon>
        <taxon>Fungi</taxon>
        <taxon>Dikarya</taxon>
        <taxon>Basidiomycota</taxon>
        <taxon>Ustilaginomycotina</taxon>
        <taxon>Malasseziomycetes</taxon>
        <taxon>Malasseziales</taxon>
        <taxon>Malasseziaceae</taxon>
        <taxon>Malassezia</taxon>
    </lineage>
</organism>
<dbReference type="InterPro" id="IPR031468">
    <property type="entry name" value="SMP_LBD"/>
</dbReference>
<keyword evidence="3 10" id="KW-0812">Transmembrane</keyword>
<dbReference type="CDD" id="cd21675">
    <property type="entry name" value="SMP_TEX2"/>
    <property type="match status" value="1"/>
</dbReference>
<dbReference type="Proteomes" id="UP001214603">
    <property type="component" value="Chromosome 2"/>
</dbReference>
<comment type="subcellular location">
    <subcellularLocation>
        <location evidence="1">Endoplasmic reticulum membrane</location>
    </subcellularLocation>
</comment>
<evidence type="ECO:0000256" key="1">
    <source>
        <dbReference type="ARBA" id="ARBA00004586"/>
    </source>
</evidence>
<feature type="compositionally biased region" description="Polar residues" evidence="9">
    <location>
        <begin position="156"/>
        <end position="167"/>
    </location>
</feature>
<feature type="region of interest" description="Disordered" evidence="9">
    <location>
        <begin position="523"/>
        <end position="652"/>
    </location>
</feature>
<dbReference type="EMBL" id="CP119935">
    <property type="protein sequence ID" value="WFD02829.1"/>
    <property type="molecule type" value="Genomic_DNA"/>
</dbReference>
<sequence length="881" mass="97261">MLRDLFLYLLGGVTFLPLCLLFFYIYEQPDEEYSKEFAEPLASESELTPVLQSDARTVLTQHQARDAEQQNGNSGSHGGAKHLSSWIIIKNSSKTLPRKSDACFHKDGSRRTPSRRSAAAVDVDDEEAPEGEPPRAQRSYMSYVYRGFRSGGSEAASGTSDESSSAPRTDLGRSEDEHGVHYAILKPPMLYIYNGDDVTKPGTECVATINLENKRVSIWSRDAGDVEGDVKTGEGRPLCPEGSLFTKRNALHIAAPTARRGEHWYIMTPRASQLEDWYFALHDASRKVRSPFDQVGELFSLRNMELLVQRLDDRPEQIMLRWLNAMLGRIFLAISHTEMMESMVLARLNERLERIQFPRLITDVTLKSIDLGSAAPTFGSPILKQLSPEGEASMEASMHYRGNLRIMVGATLSIPLGQRFKPYKVSVVLAVIVRAMEGNLLLQIKPPPSNRIWYGFTAMPKIDLVVEPVISARKVRWSLITSMMENKVRESIAENLVVPHMNSVPFFNTQNEARRGGIWNDAAAKKPVPKQGESLAAPSATDAESMAESAPPDLDKPAAANDSSEASGNNAQPPKESTSSMAIEGSSNDLATCSEEPGATRPLPETPSHNEHGAPTLTRSKDDLSLPPPPRPPPRFTTHDEYGEIPIVPQRKSRINTLARTLQDTMDRDGRQVMARDARDALKRGWSNWSSKRAEAKKTLLRSQSRAAVEIAPEYVPKLGARNLPPPLSEPELASGMSVLEMPSPAPSDTLPVPGFTGQDAVRPAEQGRDAEEHNEAADMVELNKNDVQSEQAMDPLFKSLPDSDADHAAETLDPGPDATSIADPGKLASEAAAAWIRAPCMEPFVRKCDVGVLSERRDDVRRLGVELFQRLEDRTLFDYS</sequence>
<evidence type="ECO:0000256" key="10">
    <source>
        <dbReference type="SAM" id="Phobius"/>
    </source>
</evidence>
<evidence type="ECO:0000256" key="4">
    <source>
        <dbReference type="ARBA" id="ARBA00022824"/>
    </source>
</evidence>
<feature type="region of interest" description="Disordered" evidence="9">
    <location>
        <begin position="744"/>
        <end position="774"/>
    </location>
</feature>
<feature type="region of interest" description="Disordered" evidence="9">
    <location>
        <begin position="58"/>
        <end position="80"/>
    </location>
</feature>
<feature type="region of interest" description="Disordered" evidence="9">
    <location>
        <begin position="98"/>
        <end position="179"/>
    </location>
</feature>
<feature type="compositionally biased region" description="Pro residues" evidence="9">
    <location>
        <begin position="626"/>
        <end position="635"/>
    </location>
</feature>
<dbReference type="GO" id="GO:0005789">
    <property type="term" value="C:endoplasmic reticulum membrane"/>
    <property type="evidence" value="ECO:0007669"/>
    <property type="project" value="UniProtKB-SubCell"/>
</dbReference>
<feature type="compositionally biased region" description="Basic and acidic residues" evidence="9">
    <location>
        <begin position="98"/>
        <end position="110"/>
    </location>
</feature>
<keyword evidence="13" id="KW-1185">Reference proteome</keyword>
<feature type="transmembrane region" description="Helical" evidence="10">
    <location>
        <begin position="5"/>
        <end position="26"/>
    </location>
</feature>
<dbReference type="GO" id="GO:0015914">
    <property type="term" value="P:phospholipid transport"/>
    <property type="evidence" value="ECO:0007669"/>
    <property type="project" value="TreeGrafter"/>
</dbReference>
<keyword evidence="2" id="KW-0813">Transport</keyword>
<feature type="domain" description="SMP-LTD" evidence="11">
    <location>
        <begin position="316"/>
        <end position="507"/>
    </location>
</feature>
<protein>
    <recommendedName>
        <fullName evidence="11">SMP-LTD domain-containing protein</fullName>
    </recommendedName>
</protein>
<keyword evidence="6" id="KW-0445">Lipid transport</keyword>
<evidence type="ECO:0000256" key="2">
    <source>
        <dbReference type="ARBA" id="ARBA00022448"/>
    </source>
</evidence>
<keyword evidence="5 10" id="KW-1133">Transmembrane helix</keyword>
<feature type="region of interest" description="Disordered" evidence="9">
    <location>
        <begin position="803"/>
        <end position="824"/>
    </location>
</feature>